<keyword evidence="4" id="KW-1185">Reference proteome</keyword>
<proteinExistence type="predicted"/>
<dbReference type="Pfam" id="PF05380">
    <property type="entry name" value="Peptidase_A17"/>
    <property type="match status" value="1"/>
</dbReference>
<evidence type="ECO:0000259" key="2">
    <source>
        <dbReference type="PROSITE" id="PS50994"/>
    </source>
</evidence>
<sequence length="2036" mass="232980">MAEPEVQGSEAVKLQEQAIPDEENVDLSTQQETNTSQVAEEDALRKSQRTRKLTEKGQALHEDRVNKLQCHFKTNYDKWKVIAKQAKKALDTLSTASLQDHIGRVQNASGEVKQTYHELRSYDTPDSDTRRRVDTCHAVSVRIIEHAAEILKEEESGKYTAKRSTHWSDAGSVFQSAASNRSKRTDSAGSAITRSSHSSKSSAKKQEAAAELAATEATLKVMQEMEREQRQLENLEVENRKRLAQQEAENAEKQKAFEEKRRQIERLETVKKMEAAKARLKVYEKESTSDEEISDLLHSKSKPKEAAPYLVSLAEFHLTQPTANPQQRTVPQEATSQQHATNAKQDDSTAVLARVLAESINISRLPVPEPSVFIGDPLKYRDWMMSFQTLIDRKNIPVNEKLYYLRRYVGGPARKAIESYFLLGTDTAYFAAWDILEERYGSSFVIAKAFRDKLTSWPRIGPKDSTELQEFSDFLRGCEAAMFQMKNLEVLNDCSENQKMLSKLPDWLTARWNRKVNETQEQSGSFPTFSNFVDFVTREAKIACNPVTSLHALKASDSERSRFQKTRRVDAKVLASSSIEKPGFKRCIFCEKPNHGIHVCRKFMDKSITDQVKFVQTKGLCFGCLSPGHQSKKCERRSVCYTCKGNHPTCLHQERDKEVKRTKDADKEQKDTRETTQPSTETPNEAISNRVVQNTNSDLTSTSIPVWLSTTSDPEHEVLVYALLDSQSDTTFVLQEKADALVTEKKKVQLKLSTLSSRDTVIESQKLFGLQVRGFYTSKIIPLPTTYTRDFIPANPSHIPTPKTARAWPHLENLTEEIAPMIECDVGLLIGYNCSQALLPREVVSGKDNEPFAIRTDLGWTIVGGTDPCVDYGDAIGISHRVIVKEVTPSVQSSKPLSNEVMYVCRTQVKELVTPLDVIKVLESDFNERRVEDSHFSQEDLRFISIMEEGVKMKVNGHCELPLPFKKDKPNLPDNKICAELRLKCLKKRFEKNKQYHKDYATFMNETITCGDAEKVPPDEVDKRPSWYIPHHGVYHPQKPGKIRVVFDCSAKYEGVSLNDFLLTGPELTNTLVGVLCRFRKGQVALMCDIERMFHQFHVKPEEQDYFRFLWWDNGDFYSNPSVYRMCVHLFGAASSPGCAKYGLKYIAAQGQGHFSEATIRFIERNFYVDDGLISVHSDEEAIQLVNEVRQLCKTGRLRLHKFISNSQQVLASLPKEDCAETVMKQDLALGEQQIERALGVKWCVASDYFQFRVVVNERPLSRRGVLSTVASIFDPLGFVAPFVLLGKKILQQMCNEKIDWDEPLSNELRSRWESWLLDLQNLADVKIKRCYLPVDFKTVHKYEVHHFSDASLTGYGVCTYLRALSTTGQIHCVLVMAKARVAPTKVTTVPRLELSAAVVAVRTSDMLKGELELEDAQEFFWTDSNVVLGYINNEAKRFHVFVANRIQRIKEGTNPTQWKYVMSEDNPADHASRGLKAKELIASNWFSGPEFLWQEELPSGAVKVRELDDKDPEVRRVIVHQTSTKNSFTYSFTNRFSKFSSWTRLVKAIARLQRFLKEFKGTIQRTNETTSLEERQDAEFIIMLIVQREIFSREINGLESQREKTKDKTSRLYRLNPYLDHRGILRVGGRLEHAAMHHHIKHPVILPKNNHITRLLIDHYHRQVQHQGRGMTINELRSNGIWILGCSQAVSSIIYHCVKCRRFRRHPEEQRMANLPRERMETTPPFTYSGMDCFGPFYIKEGRKELKRYGLLFTCLCSRAVHIELLDDLSTDAFINSLRAFIALRGNVRQLQSDQGTNFVGARREFLEAVKEMDQECLKQLGCEFVMNPPSASHMGGVWERQIRTVRSLLTSILDQSSRTLDSSSLRTYLYEVMAIINSRPMTAHLLNDPTGPQPLTPNLLLTMKSSIILPPPGNFVKEDLYLRKRWRRVQYLANEFWHRWKKEYLLSLQQRQKWHKTKRNAKVNDVVIVQDDTAPRNAWKLAKVATVYPAEDGCVRKVQLLISNSALDDRGKRLSKSVYLERPIHKTVTLLEAD</sequence>
<dbReference type="Pfam" id="PF03564">
    <property type="entry name" value="DUF1759"/>
    <property type="match status" value="1"/>
</dbReference>
<dbReference type="InterPro" id="IPR012337">
    <property type="entry name" value="RNaseH-like_sf"/>
</dbReference>
<dbReference type="InterPro" id="IPR036397">
    <property type="entry name" value="RNaseH_sf"/>
</dbReference>
<dbReference type="InterPro" id="IPR001584">
    <property type="entry name" value="Integrase_cat-core"/>
</dbReference>
<dbReference type="Proteomes" id="UP000324632">
    <property type="component" value="Chromosome 24"/>
</dbReference>
<feature type="compositionally biased region" description="Low complexity" evidence="1">
    <location>
        <begin position="190"/>
        <end position="201"/>
    </location>
</feature>
<dbReference type="Gene3D" id="3.30.70.270">
    <property type="match status" value="1"/>
</dbReference>
<feature type="region of interest" description="Disordered" evidence="1">
    <location>
        <begin position="1"/>
        <end position="56"/>
    </location>
</feature>
<dbReference type="InterPro" id="IPR008042">
    <property type="entry name" value="Retrotrans_Pao"/>
</dbReference>
<evidence type="ECO:0000256" key="1">
    <source>
        <dbReference type="SAM" id="MobiDB-lite"/>
    </source>
</evidence>
<dbReference type="GO" id="GO:0003676">
    <property type="term" value="F:nucleic acid binding"/>
    <property type="evidence" value="ECO:0007669"/>
    <property type="project" value="InterPro"/>
</dbReference>
<dbReference type="SUPFAM" id="SSF56672">
    <property type="entry name" value="DNA/RNA polymerases"/>
    <property type="match status" value="1"/>
</dbReference>
<evidence type="ECO:0000313" key="3">
    <source>
        <dbReference type="EMBL" id="KAA0702701.1"/>
    </source>
</evidence>
<accession>A0A5A9N0Y9</accession>
<feature type="compositionally biased region" description="Polar residues" evidence="1">
    <location>
        <begin position="26"/>
        <end position="38"/>
    </location>
</feature>
<feature type="compositionally biased region" description="Polar residues" evidence="1">
    <location>
        <begin position="321"/>
        <end position="343"/>
    </location>
</feature>
<dbReference type="EMBL" id="SOYY01000024">
    <property type="protein sequence ID" value="KAA0702701.1"/>
    <property type="molecule type" value="Genomic_DNA"/>
</dbReference>
<dbReference type="InterPro" id="IPR043502">
    <property type="entry name" value="DNA/RNA_pol_sf"/>
</dbReference>
<dbReference type="PANTHER" id="PTHR47331">
    <property type="entry name" value="PHD-TYPE DOMAIN-CONTAINING PROTEIN"/>
    <property type="match status" value="1"/>
</dbReference>
<feature type="domain" description="Integrase catalytic" evidence="2">
    <location>
        <begin position="1721"/>
        <end position="1907"/>
    </location>
</feature>
<dbReference type="InterPro" id="IPR040676">
    <property type="entry name" value="DUF5641"/>
</dbReference>
<dbReference type="Gene3D" id="3.30.420.10">
    <property type="entry name" value="Ribonuclease H-like superfamily/Ribonuclease H"/>
    <property type="match status" value="1"/>
</dbReference>
<dbReference type="InterPro" id="IPR043128">
    <property type="entry name" value="Rev_trsase/Diguanyl_cyclase"/>
</dbReference>
<dbReference type="PROSITE" id="PS50994">
    <property type="entry name" value="INTEGRASE"/>
    <property type="match status" value="1"/>
</dbReference>
<gene>
    <name evidence="3" type="ORF">E1301_Tti011213</name>
</gene>
<name>A0A5A9N0Y9_9TELE</name>
<dbReference type="CDD" id="cd01644">
    <property type="entry name" value="RT_pepA17"/>
    <property type="match status" value="1"/>
</dbReference>
<organism evidence="3 4">
    <name type="scientific">Triplophysa tibetana</name>
    <dbReference type="NCBI Taxonomy" id="1572043"/>
    <lineage>
        <taxon>Eukaryota</taxon>
        <taxon>Metazoa</taxon>
        <taxon>Chordata</taxon>
        <taxon>Craniata</taxon>
        <taxon>Vertebrata</taxon>
        <taxon>Euteleostomi</taxon>
        <taxon>Actinopterygii</taxon>
        <taxon>Neopterygii</taxon>
        <taxon>Teleostei</taxon>
        <taxon>Ostariophysi</taxon>
        <taxon>Cypriniformes</taxon>
        <taxon>Nemacheilidae</taxon>
        <taxon>Triplophysa</taxon>
    </lineage>
</organism>
<protein>
    <recommendedName>
        <fullName evidence="2">Integrase catalytic domain-containing protein</fullName>
    </recommendedName>
</protein>
<feature type="region of interest" description="Disordered" evidence="1">
    <location>
        <begin position="172"/>
        <end position="211"/>
    </location>
</feature>
<evidence type="ECO:0000313" key="4">
    <source>
        <dbReference type="Proteomes" id="UP000324632"/>
    </source>
</evidence>
<comment type="caution">
    <text evidence="3">The sequence shown here is derived from an EMBL/GenBank/DDBJ whole genome shotgun (WGS) entry which is preliminary data.</text>
</comment>
<dbReference type="Gene3D" id="3.10.10.10">
    <property type="entry name" value="HIV Type 1 Reverse Transcriptase, subunit A, domain 1"/>
    <property type="match status" value="1"/>
</dbReference>
<feature type="region of interest" description="Disordered" evidence="1">
    <location>
        <begin position="321"/>
        <end position="345"/>
    </location>
</feature>
<dbReference type="SUPFAM" id="SSF53098">
    <property type="entry name" value="Ribonuclease H-like"/>
    <property type="match status" value="1"/>
</dbReference>
<dbReference type="Pfam" id="PF18701">
    <property type="entry name" value="DUF5641"/>
    <property type="match status" value="1"/>
</dbReference>
<feature type="compositionally biased region" description="Polar residues" evidence="1">
    <location>
        <begin position="675"/>
        <end position="694"/>
    </location>
</feature>
<feature type="compositionally biased region" description="Basic and acidic residues" evidence="1">
    <location>
        <begin position="655"/>
        <end position="674"/>
    </location>
</feature>
<feature type="region of interest" description="Disordered" evidence="1">
    <location>
        <begin position="655"/>
        <end position="694"/>
    </location>
</feature>
<dbReference type="PANTHER" id="PTHR47331:SF5">
    <property type="entry name" value="RIBONUCLEASE H"/>
    <property type="match status" value="1"/>
</dbReference>
<reference evidence="3 4" key="1">
    <citation type="journal article" date="2019" name="Mol. Ecol. Resour.">
        <title>Chromosome-level genome assembly of Triplophysa tibetana, a fish adapted to the harsh high-altitude environment of the Tibetan Plateau.</title>
        <authorList>
            <person name="Yang X."/>
            <person name="Liu H."/>
            <person name="Ma Z."/>
            <person name="Zou Y."/>
            <person name="Zou M."/>
            <person name="Mao Y."/>
            <person name="Li X."/>
            <person name="Wang H."/>
            <person name="Chen T."/>
            <person name="Wang W."/>
            <person name="Yang R."/>
        </authorList>
    </citation>
    <scope>NUCLEOTIDE SEQUENCE [LARGE SCALE GENOMIC DNA]</scope>
    <source>
        <strain evidence="3">TTIB1903HZAU</strain>
        <tissue evidence="3">Muscle</tissue>
    </source>
</reference>
<dbReference type="InterPro" id="IPR005312">
    <property type="entry name" value="DUF1759"/>
</dbReference>
<dbReference type="GO" id="GO:0015074">
    <property type="term" value="P:DNA integration"/>
    <property type="evidence" value="ECO:0007669"/>
    <property type="project" value="InterPro"/>
</dbReference>